<dbReference type="EMBL" id="JADIMW010000070">
    <property type="protein sequence ID" value="MBO8438563.1"/>
    <property type="molecule type" value="Genomic_DNA"/>
</dbReference>
<evidence type="ECO:0000256" key="1">
    <source>
        <dbReference type="SAM" id="SignalP"/>
    </source>
</evidence>
<comment type="caution">
    <text evidence="2">The sequence shown here is derived from an EMBL/GenBank/DDBJ whole genome shotgun (WGS) entry which is preliminary data.</text>
</comment>
<reference evidence="2" key="2">
    <citation type="journal article" date="2021" name="PeerJ">
        <title>Extensive microbial diversity within the chicken gut microbiome revealed by metagenomics and culture.</title>
        <authorList>
            <person name="Gilroy R."/>
            <person name="Ravi A."/>
            <person name="Getino M."/>
            <person name="Pursley I."/>
            <person name="Horton D.L."/>
            <person name="Alikhan N.F."/>
            <person name="Baker D."/>
            <person name="Gharbi K."/>
            <person name="Hall N."/>
            <person name="Watson M."/>
            <person name="Adriaenssens E.M."/>
            <person name="Foster-Nyarko E."/>
            <person name="Jarju S."/>
            <person name="Secka A."/>
            <person name="Antonio M."/>
            <person name="Oren A."/>
            <person name="Chaudhuri R.R."/>
            <person name="La Ragione R."/>
            <person name="Hildebrand F."/>
            <person name="Pallen M.J."/>
        </authorList>
    </citation>
    <scope>NUCLEOTIDE SEQUENCE</scope>
    <source>
        <strain evidence="2">G3-4614</strain>
    </source>
</reference>
<evidence type="ECO:0000313" key="3">
    <source>
        <dbReference type="Proteomes" id="UP000823636"/>
    </source>
</evidence>
<dbReference type="Gene3D" id="2.40.128.410">
    <property type="match status" value="1"/>
</dbReference>
<dbReference type="AlphaFoldDB" id="A0A9D9H8B4"/>
<accession>A0A9D9H8B4</accession>
<dbReference type="Pfam" id="PF14059">
    <property type="entry name" value="DUF4251"/>
    <property type="match status" value="1"/>
</dbReference>
<sequence length="191" mass="20596">MKKTILLLFMSSVMCITVYAQKQQQQSTAQERREIRKIEMQHADSLAHQAAQRGIEQHSWVLEANQISHAGGEAVMTSPDMTFLSMNGLNVTLQVVANNNGNGINDNGLGGKTVTGKLQSDSQSLQKDGTLIYQFVVMGAGLQASVQVSLYPGTNNADAYVDYDNGALPLSMSGVIVPYENSGVVVGNPEY</sequence>
<feature type="signal peptide" evidence="1">
    <location>
        <begin position="1"/>
        <end position="20"/>
    </location>
</feature>
<feature type="chain" id="PRO_5038921156" evidence="1">
    <location>
        <begin position="21"/>
        <end position="191"/>
    </location>
</feature>
<dbReference type="Proteomes" id="UP000823636">
    <property type="component" value="Unassembled WGS sequence"/>
</dbReference>
<organism evidence="2 3">
    <name type="scientific">Candidatus Caccoplasma merdipullorum</name>
    <dbReference type="NCBI Taxonomy" id="2840718"/>
    <lineage>
        <taxon>Bacteria</taxon>
        <taxon>Pseudomonadati</taxon>
        <taxon>Bacteroidota</taxon>
        <taxon>Bacteroidia</taxon>
        <taxon>Bacteroidales</taxon>
        <taxon>Bacteroidaceae</taxon>
        <taxon>Bacteroidaceae incertae sedis</taxon>
        <taxon>Candidatus Caccoplasma</taxon>
    </lineage>
</organism>
<protein>
    <submittedName>
        <fullName evidence="2">DUF4251 domain-containing protein</fullName>
    </submittedName>
</protein>
<dbReference type="InterPro" id="IPR025347">
    <property type="entry name" value="DUF4251"/>
</dbReference>
<reference evidence="2" key="1">
    <citation type="submission" date="2020-10" db="EMBL/GenBank/DDBJ databases">
        <authorList>
            <person name="Gilroy R."/>
        </authorList>
    </citation>
    <scope>NUCLEOTIDE SEQUENCE</scope>
    <source>
        <strain evidence="2">G3-4614</strain>
    </source>
</reference>
<keyword evidence="1" id="KW-0732">Signal</keyword>
<evidence type="ECO:0000313" key="2">
    <source>
        <dbReference type="EMBL" id="MBO8438563.1"/>
    </source>
</evidence>
<gene>
    <name evidence="2" type="ORF">IAC54_06670</name>
</gene>
<proteinExistence type="predicted"/>
<name>A0A9D9H8B4_9BACT</name>